<evidence type="ECO:0000313" key="9">
    <source>
        <dbReference type="Proteomes" id="UP000254956"/>
    </source>
</evidence>
<evidence type="ECO:0000256" key="5">
    <source>
        <dbReference type="ARBA" id="ARBA00029491"/>
    </source>
</evidence>
<feature type="domain" description="Enolase C-terminal" evidence="7">
    <location>
        <begin position="131"/>
        <end position="316"/>
    </location>
</feature>
<keyword evidence="3" id="KW-0460">Magnesium</keyword>
<dbReference type="NCBIfam" id="TIGR01928">
    <property type="entry name" value="menC_lowGC_arch"/>
    <property type="match status" value="1"/>
</dbReference>
<dbReference type="GO" id="GO:0043748">
    <property type="term" value="F:O-succinylbenzoate synthase activity"/>
    <property type="evidence" value="ECO:0007669"/>
    <property type="project" value="UniProtKB-EC"/>
</dbReference>
<dbReference type="InterPro" id="IPR036849">
    <property type="entry name" value="Enolase-like_C_sf"/>
</dbReference>
<dbReference type="PANTHER" id="PTHR48073:SF5">
    <property type="entry name" value="O-SUCCINYLBENZOATE SYNTHASE"/>
    <property type="match status" value="1"/>
</dbReference>
<dbReference type="SUPFAM" id="SSF54826">
    <property type="entry name" value="Enolase N-terminal domain-like"/>
    <property type="match status" value="1"/>
</dbReference>
<gene>
    <name evidence="8" type="primary">menC</name>
    <name evidence="8" type="ORF">NCTC12413_01129</name>
</gene>
<evidence type="ECO:0000256" key="6">
    <source>
        <dbReference type="NCBIfam" id="TIGR01928"/>
    </source>
</evidence>
<comment type="cofactor">
    <cofactor evidence="1">
        <name>a divalent metal cation</name>
        <dbReference type="ChEBI" id="CHEBI:60240"/>
    </cofactor>
</comment>
<evidence type="ECO:0000256" key="3">
    <source>
        <dbReference type="ARBA" id="ARBA00022842"/>
    </source>
</evidence>
<dbReference type="EMBL" id="UGZE01000001">
    <property type="protein sequence ID" value="SUJ17253.1"/>
    <property type="molecule type" value="Genomic_DNA"/>
</dbReference>
<dbReference type="EC" id="4.2.1.113" evidence="5 6"/>
<protein>
    <recommendedName>
        <fullName evidence="5 6">o-succinylbenzoate synthase</fullName>
        <ecNumber evidence="5 6">4.2.1.113</ecNumber>
    </recommendedName>
</protein>
<dbReference type="STRING" id="1212545.SARL_06299"/>
<sequence>MMKIVDMKLYTVELPFKAPIVTPKITLSTRQALILELVTDDNSHYFGECNAFDTDWYFDETIEVVKQQLQQWFEANKYKAFSTFEDIQQMVISLEAYPATRSTIIMATYQMFYKLYNITVDYGATVSGLTAERLQQLRDTQPKRVKVKWSNTIKADLQHLIALAHRPNLVIDGNESIAKNDAARLTQLYADDILYIEEPFYNLTTFNQVPNLPLAIDEKAISTTAILDIVNNYNVEVVVLKPFRLGGLDRVLSLIQKLEQYNVKTVIGGMYEYGLSRYFTAMLAQYATYPGDITPAGYYFQQDIVKDSGLLNNGRLEFNPPVIDLTQLTPVL</sequence>
<evidence type="ECO:0000256" key="1">
    <source>
        <dbReference type="ARBA" id="ARBA00001968"/>
    </source>
</evidence>
<evidence type="ECO:0000256" key="2">
    <source>
        <dbReference type="ARBA" id="ARBA00022723"/>
    </source>
</evidence>
<dbReference type="PANTHER" id="PTHR48073">
    <property type="entry name" value="O-SUCCINYLBENZOATE SYNTHASE-RELATED"/>
    <property type="match status" value="1"/>
</dbReference>
<dbReference type="Gene3D" id="3.30.390.10">
    <property type="entry name" value="Enolase-like, N-terminal domain"/>
    <property type="match status" value="1"/>
</dbReference>
<organism evidence="8 9">
    <name type="scientific">Staphylococcus arlettae</name>
    <dbReference type="NCBI Taxonomy" id="29378"/>
    <lineage>
        <taxon>Bacteria</taxon>
        <taxon>Bacillati</taxon>
        <taxon>Bacillota</taxon>
        <taxon>Bacilli</taxon>
        <taxon>Bacillales</taxon>
        <taxon>Staphylococcaceae</taxon>
        <taxon>Staphylococcus</taxon>
    </lineage>
</organism>
<name>A0A380CBY0_9STAP</name>
<dbReference type="Proteomes" id="UP000254956">
    <property type="component" value="Unassembled WGS sequence"/>
</dbReference>
<dbReference type="Gene3D" id="3.20.20.120">
    <property type="entry name" value="Enolase-like C-terminal domain"/>
    <property type="match status" value="1"/>
</dbReference>
<dbReference type="Pfam" id="PF13378">
    <property type="entry name" value="MR_MLE_C"/>
    <property type="match status" value="1"/>
</dbReference>
<dbReference type="GO" id="GO:0046872">
    <property type="term" value="F:metal ion binding"/>
    <property type="evidence" value="ECO:0007669"/>
    <property type="project" value="UniProtKB-KW"/>
</dbReference>
<dbReference type="InterPro" id="IPR029017">
    <property type="entry name" value="Enolase-like_N"/>
</dbReference>
<accession>A0A380CBY0</accession>
<dbReference type="InterPro" id="IPR029065">
    <property type="entry name" value="Enolase_C-like"/>
</dbReference>
<reference evidence="8 9" key="1">
    <citation type="submission" date="2018-06" db="EMBL/GenBank/DDBJ databases">
        <authorList>
            <consortium name="Pathogen Informatics"/>
            <person name="Doyle S."/>
        </authorList>
    </citation>
    <scope>NUCLEOTIDE SEQUENCE [LARGE SCALE GENOMIC DNA]</scope>
    <source>
        <strain evidence="8 9">NCTC12413</strain>
    </source>
</reference>
<dbReference type="SFLD" id="SFLDS00001">
    <property type="entry name" value="Enolase"/>
    <property type="match status" value="1"/>
</dbReference>
<keyword evidence="4 8" id="KW-0456">Lyase</keyword>
<dbReference type="GO" id="GO:0009234">
    <property type="term" value="P:menaquinone biosynthetic process"/>
    <property type="evidence" value="ECO:0007669"/>
    <property type="project" value="UniProtKB-UniRule"/>
</dbReference>
<keyword evidence="2" id="KW-0479">Metal-binding</keyword>
<evidence type="ECO:0000259" key="7">
    <source>
        <dbReference type="Pfam" id="PF13378"/>
    </source>
</evidence>
<dbReference type="InterPro" id="IPR010197">
    <property type="entry name" value="OSBS/NAAAR"/>
</dbReference>
<dbReference type="AlphaFoldDB" id="A0A380CBY0"/>
<evidence type="ECO:0000313" key="8">
    <source>
        <dbReference type="EMBL" id="SUJ17253.1"/>
    </source>
</evidence>
<dbReference type="SUPFAM" id="SSF51604">
    <property type="entry name" value="Enolase C-terminal domain-like"/>
    <property type="match status" value="1"/>
</dbReference>
<evidence type="ECO:0000256" key="4">
    <source>
        <dbReference type="ARBA" id="ARBA00023239"/>
    </source>
</evidence>
<proteinExistence type="predicted"/>